<accession>X0KY99</accession>
<sequence>MGKITGSSDAQRKYNGVFLEDLVKHSNHRVYWLPMDIVKMAKWLAHGRHSQSILNTDEASLSRLASSTGIVRDQLSQAHRIVLKRKLLSSLTNTLNGLAKSGRATEFWNSETGRKELFWSNELVRDFLEGGGAVGAESVNDVSGQGNAVRYFKPSTSWTGRVTMRRGSHQRSKLEPRTVRRSDEAKSLRAATAPTAANVDATTTATTTVQSSFPRTSLFQHPQRAILADDSMLLDPTIPLEVQAFRNETQQIATKLANDRRDFQAEVSVVGQEIQQQFARLRAEMERLTVDRRVEEERGTAEAQLAFEAQVAAEERRVADEQAKDERADAAAHRLAEGQADIDRARSEMQREQAFLPTPAPLNYASKRFSRPLVGDARQGLEKSMFSPTRSINIEPYQQRLEALLHTSSSTVPDDESEIDGQFEERCAIEHDEDPRCDFNSRTYSDEATPRASPTITATQRLLTEPNPSIPETTDWRPAPQRLPWPSCRSPDGPRQSVVIDGLKDLVNAELPGAAQSVLSPLYGDKGSIPGQTKEPSASVLKCMPWLKGISTRQSFSPDLSPSISDGHELECPSASPPMLQALSKAALSEAEPDWQQVQSRCPGPSDSMLKALSETESIMSDATEIGSPQLTNRRAALHQLIELAYDMISCSWYEAPATRRRDVLNALKQDRRDIRLDLDTDSSCIEFLLARHVSARY</sequence>
<evidence type="ECO:0000256" key="2">
    <source>
        <dbReference type="SAM" id="MobiDB-lite"/>
    </source>
</evidence>
<organism evidence="3">
    <name type="scientific">Fusarium oxysporum f. sp. vasinfectum 25433</name>
    <dbReference type="NCBI Taxonomy" id="1089449"/>
    <lineage>
        <taxon>Eukaryota</taxon>
        <taxon>Fungi</taxon>
        <taxon>Dikarya</taxon>
        <taxon>Ascomycota</taxon>
        <taxon>Pezizomycotina</taxon>
        <taxon>Sordariomycetes</taxon>
        <taxon>Hypocreomycetidae</taxon>
        <taxon>Hypocreales</taxon>
        <taxon>Nectriaceae</taxon>
        <taxon>Fusarium</taxon>
        <taxon>Fusarium oxysporum species complex</taxon>
    </lineage>
</organism>
<feature type="region of interest" description="Disordered" evidence="2">
    <location>
        <begin position="168"/>
        <end position="194"/>
    </location>
</feature>
<feature type="region of interest" description="Disordered" evidence="2">
    <location>
        <begin position="557"/>
        <end position="576"/>
    </location>
</feature>
<feature type="coiled-coil region" evidence="1">
    <location>
        <begin position="271"/>
        <end position="298"/>
    </location>
</feature>
<dbReference type="AlphaFoldDB" id="X0KY99"/>
<name>X0KY99_FUSOX</name>
<reference evidence="3" key="2">
    <citation type="submission" date="2012-05" db="EMBL/GenBank/DDBJ databases">
        <title>The Genome Annotation of Fusarium oxysporum Cotton.</title>
        <authorList>
            <consortium name="The Broad Institute Genomics Platform"/>
            <person name="Ma L.-J."/>
            <person name="Corby-Kistler H."/>
            <person name="Broz K."/>
            <person name="Gale L.R."/>
            <person name="Jonkers W."/>
            <person name="O'Donnell K."/>
            <person name="Ploetz R."/>
            <person name="Steinberg C."/>
            <person name="Schwartz D.C."/>
            <person name="VanEtten H."/>
            <person name="Zhou S."/>
            <person name="Young S.K."/>
            <person name="Zeng Q."/>
            <person name="Gargeya S."/>
            <person name="Fitzgerald M."/>
            <person name="Abouelleil A."/>
            <person name="Alvarado L."/>
            <person name="Chapman S.B."/>
            <person name="Gainer-Dewar J."/>
            <person name="Goldberg J."/>
            <person name="Griggs A."/>
            <person name="Gujja S."/>
            <person name="Hansen M."/>
            <person name="Howarth C."/>
            <person name="Imamovic A."/>
            <person name="Ireland A."/>
            <person name="Larimer J."/>
            <person name="McCowan C."/>
            <person name="Murphy C."/>
            <person name="Pearson M."/>
            <person name="Poon T.W."/>
            <person name="Priest M."/>
            <person name="Roberts A."/>
            <person name="Saif S."/>
            <person name="Shea T."/>
            <person name="Sykes S."/>
            <person name="Wortman J."/>
            <person name="Nusbaum C."/>
            <person name="Birren B."/>
        </authorList>
    </citation>
    <scope>NUCLEOTIDE SEQUENCE</scope>
    <source>
        <strain evidence="3">25433</strain>
    </source>
</reference>
<dbReference type="EMBL" id="JH657971">
    <property type="protein sequence ID" value="EXM18578.1"/>
    <property type="molecule type" value="Genomic_DNA"/>
</dbReference>
<dbReference type="HOGENOM" id="CLU_394841_0_0_1"/>
<dbReference type="OrthoDB" id="5083069at2759"/>
<reference evidence="3" key="1">
    <citation type="submission" date="2011-11" db="EMBL/GenBank/DDBJ databases">
        <title>The Genome Sequence of Fusarium oxysporum Cotton.</title>
        <authorList>
            <consortium name="The Broad Institute Genome Sequencing Platform"/>
            <person name="Ma L.-J."/>
            <person name="Gale L.R."/>
            <person name="Schwartz D.C."/>
            <person name="Zhou S."/>
            <person name="Corby-Kistler H."/>
            <person name="Young S.K."/>
            <person name="Zeng Q."/>
            <person name="Gargeya S."/>
            <person name="Fitzgerald M."/>
            <person name="Haas B."/>
            <person name="Abouelleil A."/>
            <person name="Alvarado L."/>
            <person name="Arachchi H.M."/>
            <person name="Berlin A."/>
            <person name="Brown A."/>
            <person name="Chapman S.B."/>
            <person name="Chen Z."/>
            <person name="Dunbar C."/>
            <person name="Freedman E."/>
            <person name="Gearin G."/>
            <person name="Goldberg J."/>
            <person name="Griggs A."/>
            <person name="Gujja S."/>
            <person name="Heiman D."/>
            <person name="Howarth C."/>
            <person name="Larson L."/>
            <person name="Lui A."/>
            <person name="MacDonald P.J.P."/>
            <person name="Montmayeur A."/>
            <person name="Murphy C."/>
            <person name="Neiman D."/>
            <person name="Pearson M."/>
            <person name="Priest M."/>
            <person name="Roberts A."/>
            <person name="Saif S."/>
            <person name="Shea T."/>
            <person name="Shenoy N."/>
            <person name="Sisk P."/>
            <person name="Stolte C."/>
            <person name="Sykes S."/>
            <person name="Wortman J."/>
            <person name="Nusbaum C."/>
            <person name="Birren B."/>
        </authorList>
    </citation>
    <scope>NUCLEOTIDE SEQUENCE [LARGE SCALE GENOMIC DNA]</scope>
    <source>
        <strain evidence="3">25433</strain>
    </source>
</reference>
<proteinExistence type="predicted"/>
<feature type="region of interest" description="Disordered" evidence="2">
    <location>
        <begin position="465"/>
        <end position="494"/>
    </location>
</feature>
<feature type="compositionally biased region" description="Basic and acidic residues" evidence="2">
    <location>
        <begin position="172"/>
        <end position="187"/>
    </location>
</feature>
<gene>
    <name evidence="3" type="ORF">FOTG_13275</name>
</gene>
<evidence type="ECO:0000313" key="3">
    <source>
        <dbReference type="EMBL" id="EXM18578.1"/>
    </source>
</evidence>
<dbReference type="Proteomes" id="UP000030701">
    <property type="component" value="Unassembled WGS sequence"/>
</dbReference>
<protein>
    <submittedName>
        <fullName evidence="3">Uncharacterized protein</fullName>
    </submittedName>
</protein>
<evidence type="ECO:0000256" key="1">
    <source>
        <dbReference type="SAM" id="Coils"/>
    </source>
</evidence>
<keyword evidence="1" id="KW-0175">Coiled coil</keyword>